<name>A0ABU5XB63_9MYCO</name>
<evidence type="ECO:0000313" key="1">
    <source>
        <dbReference type="EMBL" id="MEB3019441.1"/>
    </source>
</evidence>
<proteinExistence type="predicted"/>
<sequence>MVAGLWRPASSTSAHFSEQQVADAKSDVCAAALIARQAVAKNMHLINPDPENPIGQLAVAANARLSLTGGAAYLRGRLADSPAAPSDVTAAASGMAAALEHLNVSYLVGQPNSEHEQLGRDLDSRIAEMGQLCQ</sequence>
<keyword evidence="2" id="KW-1185">Reference proteome</keyword>
<dbReference type="RefSeq" id="WP_225404957.1">
    <property type="nucleotide sequence ID" value="NZ_JAYJJR010000001.1"/>
</dbReference>
<reference evidence="1 2" key="1">
    <citation type="submission" date="2023-12" db="EMBL/GenBank/DDBJ databases">
        <title>Description of new species of Mycobacterium terrae complex isolated from sewage at the Sao Paulo Zoological Park Foundation in Brazil.</title>
        <authorList>
            <person name="Romagnoli C.L."/>
            <person name="Conceicao E.C."/>
            <person name="Machado E."/>
            <person name="Barreto L.B.P.F."/>
            <person name="Sharma A."/>
            <person name="Silva N.M."/>
            <person name="Marques L.E."/>
            <person name="Juliana M.A."/>
            <person name="Lourenco M.C.S."/>
            <person name="Digiampietri L.A."/>
            <person name="Suffys P.N."/>
            <person name="Viana-Niero C."/>
        </authorList>
    </citation>
    <scope>NUCLEOTIDE SEQUENCE [LARGE SCALE GENOMIC DNA]</scope>
    <source>
        <strain evidence="1 2">MYC098</strain>
    </source>
</reference>
<dbReference type="EMBL" id="JAYJJR010000001">
    <property type="protein sequence ID" value="MEB3019441.1"/>
    <property type="molecule type" value="Genomic_DNA"/>
</dbReference>
<gene>
    <name evidence="1" type="ORF">K6T79_00105</name>
</gene>
<evidence type="ECO:0000313" key="2">
    <source>
        <dbReference type="Proteomes" id="UP001299596"/>
    </source>
</evidence>
<evidence type="ECO:0008006" key="3">
    <source>
        <dbReference type="Google" id="ProtNLM"/>
    </source>
</evidence>
<protein>
    <recommendedName>
        <fullName evidence="3">Alanine and proline rich membrane protein</fullName>
    </recommendedName>
</protein>
<accession>A0ABU5XB63</accession>
<comment type="caution">
    <text evidence="1">The sequence shown here is derived from an EMBL/GenBank/DDBJ whole genome shotgun (WGS) entry which is preliminary data.</text>
</comment>
<dbReference type="Proteomes" id="UP001299596">
    <property type="component" value="Unassembled WGS sequence"/>
</dbReference>
<organism evidence="1 2">
    <name type="scientific">[Mycobacterium] crassicus</name>
    <dbReference type="NCBI Taxonomy" id="2872309"/>
    <lineage>
        <taxon>Bacteria</taxon>
        <taxon>Bacillati</taxon>
        <taxon>Actinomycetota</taxon>
        <taxon>Actinomycetes</taxon>
        <taxon>Mycobacteriales</taxon>
        <taxon>Mycobacteriaceae</taxon>
        <taxon>Mycolicibacter</taxon>
    </lineage>
</organism>